<dbReference type="PANTHER" id="PTHR36156">
    <property type="entry name" value="SLR2101 PROTEIN"/>
    <property type="match status" value="1"/>
</dbReference>
<feature type="compositionally biased region" description="Polar residues" evidence="1">
    <location>
        <begin position="1"/>
        <end position="19"/>
    </location>
</feature>
<name>A0A3M7DT52_HORWE</name>
<gene>
    <name evidence="2" type="ORF">D0862_15085</name>
</gene>
<evidence type="ECO:0000256" key="1">
    <source>
        <dbReference type="SAM" id="MobiDB-lite"/>
    </source>
</evidence>
<dbReference type="InterPro" id="IPR014710">
    <property type="entry name" value="RmlC-like_jellyroll"/>
</dbReference>
<sequence length="113" mass="11886">MTASSQSDTRKPTANQLSQALPGPTAYLTGHNASTGKAILHSSRPVEWQRYDEDKLGMSVAFTTQFPADLNSNADITSHDAKMAAAGGKLGLVSGGGTVLRYVDFAPGYDKTP</sequence>
<comment type="caution">
    <text evidence="2">The sequence shown here is derived from an EMBL/GenBank/DDBJ whole genome shotgun (WGS) entry which is preliminary data.</text>
</comment>
<feature type="region of interest" description="Disordered" evidence="1">
    <location>
        <begin position="1"/>
        <end position="28"/>
    </location>
</feature>
<dbReference type="InterPro" id="IPR047142">
    <property type="entry name" value="OryJ/VirC-like"/>
</dbReference>
<dbReference type="Proteomes" id="UP000281468">
    <property type="component" value="Unassembled WGS sequence"/>
</dbReference>
<protein>
    <submittedName>
        <fullName evidence="2">Uncharacterized protein</fullName>
    </submittedName>
</protein>
<reference evidence="2 3" key="1">
    <citation type="journal article" date="2018" name="BMC Genomics">
        <title>Genomic evidence for intraspecific hybridization in a clonal and extremely halotolerant yeast.</title>
        <authorList>
            <person name="Gostincar C."/>
            <person name="Stajich J.E."/>
            <person name="Zupancic J."/>
            <person name="Zalar P."/>
            <person name="Gunde-Cimerman N."/>
        </authorList>
    </citation>
    <scope>NUCLEOTIDE SEQUENCE [LARGE SCALE GENOMIC DNA]</scope>
    <source>
        <strain evidence="2 3">EXF-171</strain>
    </source>
</reference>
<dbReference type="AlphaFoldDB" id="A0A3M7DT52"/>
<accession>A0A3M7DT52</accession>
<dbReference type="VEuPathDB" id="FungiDB:BTJ68_03770"/>
<organism evidence="2 3">
    <name type="scientific">Hortaea werneckii</name>
    <name type="common">Black yeast</name>
    <name type="synonym">Cladosporium werneckii</name>
    <dbReference type="NCBI Taxonomy" id="91943"/>
    <lineage>
        <taxon>Eukaryota</taxon>
        <taxon>Fungi</taxon>
        <taxon>Dikarya</taxon>
        <taxon>Ascomycota</taxon>
        <taxon>Pezizomycotina</taxon>
        <taxon>Dothideomycetes</taxon>
        <taxon>Dothideomycetidae</taxon>
        <taxon>Mycosphaerellales</taxon>
        <taxon>Teratosphaeriaceae</taxon>
        <taxon>Hortaea</taxon>
    </lineage>
</organism>
<dbReference type="Gene3D" id="2.60.120.10">
    <property type="entry name" value="Jelly Rolls"/>
    <property type="match status" value="1"/>
</dbReference>
<proteinExistence type="predicted"/>
<dbReference type="PANTHER" id="PTHR36156:SF2">
    <property type="entry name" value="CUPIN TYPE-2 DOMAIN-CONTAINING PROTEIN"/>
    <property type="match status" value="1"/>
</dbReference>
<evidence type="ECO:0000313" key="3">
    <source>
        <dbReference type="Proteomes" id="UP000281468"/>
    </source>
</evidence>
<dbReference type="EMBL" id="QWIQ01001275">
    <property type="protein sequence ID" value="RMY67432.1"/>
    <property type="molecule type" value="Genomic_DNA"/>
</dbReference>
<evidence type="ECO:0000313" key="2">
    <source>
        <dbReference type="EMBL" id="RMY67432.1"/>
    </source>
</evidence>